<dbReference type="Pfam" id="PF08241">
    <property type="entry name" value="Methyltransf_11"/>
    <property type="match status" value="1"/>
</dbReference>
<dbReference type="Proteomes" id="UP000308181">
    <property type="component" value="Unassembled WGS sequence"/>
</dbReference>
<keyword evidence="2" id="KW-0489">Methyltransferase</keyword>
<evidence type="ECO:0000313" key="2">
    <source>
        <dbReference type="EMBL" id="TKB98944.1"/>
    </source>
</evidence>
<name>A0A4U1C1S8_9SPHI</name>
<dbReference type="EMBL" id="SWBP01000002">
    <property type="protein sequence ID" value="TKB98944.1"/>
    <property type="molecule type" value="Genomic_DNA"/>
</dbReference>
<dbReference type="InterPro" id="IPR013216">
    <property type="entry name" value="Methyltransf_11"/>
</dbReference>
<dbReference type="Gene3D" id="3.40.50.150">
    <property type="entry name" value="Vaccinia Virus protein VP39"/>
    <property type="match status" value="1"/>
</dbReference>
<dbReference type="GO" id="GO:0032259">
    <property type="term" value="P:methylation"/>
    <property type="evidence" value="ECO:0007669"/>
    <property type="project" value="UniProtKB-KW"/>
</dbReference>
<gene>
    <name evidence="2" type="ORF">FA046_07465</name>
</gene>
<comment type="caution">
    <text evidence="2">The sequence shown here is derived from an EMBL/GenBank/DDBJ whole genome shotgun (WGS) entry which is preliminary data.</text>
</comment>
<dbReference type="RefSeq" id="WP_136825757.1">
    <property type="nucleotide sequence ID" value="NZ_SWBP01000002.1"/>
</dbReference>
<proteinExistence type="predicted"/>
<dbReference type="AlphaFoldDB" id="A0A4U1C1S8"/>
<evidence type="ECO:0000259" key="1">
    <source>
        <dbReference type="Pfam" id="PF08241"/>
    </source>
</evidence>
<dbReference type="GO" id="GO:0008757">
    <property type="term" value="F:S-adenosylmethionine-dependent methyltransferase activity"/>
    <property type="evidence" value="ECO:0007669"/>
    <property type="project" value="InterPro"/>
</dbReference>
<reference evidence="2 3" key="1">
    <citation type="submission" date="2019-04" db="EMBL/GenBank/DDBJ databases">
        <title>Pedobacter sp. AR-3-17 sp. nov., isolated from Arctic soil.</title>
        <authorList>
            <person name="Dahal R.H."/>
            <person name="Kim D.-U."/>
        </authorList>
    </citation>
    <scope>NUCLEOTIDE SEQUENCE [LARGE SCALE GENOMIC DNA]</scope>
    <source>
        <strain evidence="2 3">AR-3-17</strain>
    </source>
</reference>
<dbReference type="SUPFAM" id="SSF53335">
    <property type="entry name" value="S-adenosyl-L-methionine-dependent methyltransferases"/>
    <property type="match status" value="1"/>
</dbReference>
<dbReference type="InterPro" id="IPR029063">
    <property type="entry name" value="SAM-dependent_MTases_sf"/>
</dbReference>
<accession>A0A4U1C1S8</accession>
<protein>
    <submittedName>
        <fullName evidence="2">Class I SAM-dependent methyltransferase</fullName>
    </submittedName>
</protein>
<keyword evidence="3" id="KW-1185">Reference proteome</keyword>
<keyword evidence="2" id="KW-0808">Transferase</keyword>
<sequence length="320" mass="37211">MQKWKQKAIVQKIISFLPLSQQINYIFQKYVTKGVNLSDEYFYDRLAHARDHLKAFQKYGNKPIPATCLEIGTGWYPIVPISFFLVGTDQIYSVDISFLTSKKRIKTTLEKLVTCYDLGQLKNHFDFIPSKLEITQDILLKYDTLSLEEILQKLNIIYLIEDARKLSLAGNSVDLINSNNTFEHIYPDILIPIMAEFNRVVKKQNGVMSHFIDLSDHFAHLDSSINIYNFLQFSDLEWKWIDNSIQPQNRLRIYDYKQIYSDLKIPISEESFREGNLGELTQISLADKFKNKPLEETAISHCHFISNMAKKEGSSKTFSI</sequence>
<evidence type="ECO:0000313" key="3">
    <source>
        <dbReference type="Proteomes" id="UP000308181"/>
    </source>
</evidence>
<organism evidence="2 3">
    <name type="scientific">Pedobacter cryophilus</name>
    <dbReference type="NCBI Taxonomy" id="2571271"/>
    <lineage>
        <taxon>Bacteria</taxon>
        <taxon>Pseudomonadati</taxon>
        <taxon>Bacteroidota</taxon>
        <taxon>Sphingobacteriia</taxon>
        <taxon>Sphingobacteriales</taxon>
        <taxon>Sphingobacteriaceae</taxon>
        <taxon>Pedobacter</taxon>
    </lineage>
</organism>
<dbReference type="OrthoDB" id="1490915at2"/>
<feature type="domain" description="Methyltransferase type 11" evidence="1">
    <location>
        <begin position="154"/>
        <end position="203"/>
    </location>
</feature>